<dbReference type="EMBL" id="KQ435720">
    <property type="protein sequence ID" value="KOX78648.1"/>
    <property type="molecule type" value="Genomic_DNA"/>
</dbReference>
<evidence type="ECO:0000256" key="1">
    <source>
        <dbReference type="SAM" id="MobiDB-lite"/>
    </source>
</evidence>
<sequence length="1012" mass="115025">MKRKSSFRFLTCIGIIQFRFRVANHVSKLQPDCRHLRFCNKFEGANITSNTCARYKYHKRDDWSVKFAGKKLKRMEREKVHDTVEITSFYLHLRKIIHAHFRNVARVYNVKKLNFLPQSPDPLLTDVSNGTTDYLNSHEALYHLVNESPFGKSKCKTFVPKNSEWFRISPNCRNFSTTLTKLQNILYNATVLSQVVSTSCTYRHVQDQRHQHQPEGSNKDSFRFVTLDKIILDLQLPNNFSNSSCLRCNEIAMVSSSLVTPMRQNFDIFIPWITFSINEVRARMRVQQTASKIKRDILSGIIDPINAVNQKIARDWDASKLARRTRAPRLTSMIKRDATLSGPCHGTYPSASYNFQVVKRHAQFTNDTEPKKKMAHFGTAKSTAANITCSSPYRNISTKKKQYREYGYHVTRAKSIKHKESLPCNFLLNRTENDLISKPTCDIPPHSPDSAPSRLSRFPVHEALSKRKILQQWSVLQKSLLAEYPTKRVTFLSTARNPPSGASSRRGHSEGKARDKQFIIPAAVKVRCMSAHKSTGSALSAMITPEREIGHSGTLHRRFQSSVIEASEKEEITIEFSDSKFSKIEELPDGRSEHVRYFSVLTCQRVNLMEICNSSKRNGTNTETILSPSSPGWELLSEPKFIPERSTVNAKSRNSRFTLCEIPGPGSGFYTESNYSRKQLKSCGQSTDIIATGQFHAGGNGSSRGFLSRCLGYRHDVIKAIIPISTDKYCRINDFSGDNPENRASSGATLMQRKLAIVVLIRNGRAFLNLKLGNCSGLGFLNYEFRTSRKSRSYRSPTLSKAECETPLGWVTVAGECNDKIAILSVKQTRVALNVQICFRLRYYNPDSRMVSPTKQCVSCKTHNVFTKGVYGVFETFACHCAAYHVHWAQELTIADSQQTTRRNDPPRASCKDPGIISSSWDVEHWGFQPKVTPRGWKPHTQQQTFVKLLVSRDESRQNEQRPIEIISKEELSKRHNSSQVLPLDISTSEEYAALDISRVSKTFCNFPCVYT</sequence>
<evidence type="ECO:0000313" key="3">
    <source>
        <dbReference type="Proteomes" id="UP000053105"/>
    </source>
</evidence>
<evidence type="ECO:0000313" key="2">
    <source>
        <dbReference type="EMBL" id="KOX78648.1"/>
    </source>
</evidence>
<protein>
    <submittedName>
        <fullName evidence="2">Uncharacterized protein</fullName>
    </submittedName>
</protein>
<accession>A0A0N0BJ88</accession>
<dbReference type="AlphaFoldDB" id="A0A0N0BJ88"/>
<organism evidence="2 3">
    <name type="scientific">Melipona quadrifasciata</name>
    <dbReference type="NCBI Taxonomy" id="166423"/>
    <lineage>
        <taxon>Eukaryota</taxon>
        <taxon>Metazoa</taxon>
        <taxon>Ecdysozoa</taxon>
        <taxon>Arthropoda</taxon>
        <taxon>Hexapoda</taxon>
        <taxon>Insecta</taxon>
        <taxon>Pterygota</taxon>
        <taxon>Neoptera</taxon>
        <taxon>Endopterygota</taxon>
        <taxon>Hymenoptera</taxon>
        <taxon>Apocrita</taxon>
        <taxon>Aculeata</taxon>
        <taxon>Apoidea</taxon>
        <taxon>Anthophila</taxon>
        <taxon>Apidae</taxon>
        <taxon>Melipona</taxon>
    </lineage>
</organism>
<gene>
    <name evidence="2" type="ORF">WN51_07509</name>
</gene>
<name>A0A0N0BJ88_9HYME</name>
<keyword evidence="3" id="KW-1185">Reference proteome</keyword>
<dbReference type="Proteomes" id="UP000053105">
    <property type="component" value="Unassembled WGS sequence"/>
</dbReference>
<feature type="compositionally biased region" description="Polar residues" evidence="1">
    <location>
        <begin position="492"/>
        <end position="503"/>
    </location>
</feature>
<feature type="region of interest" description="Disordered" evidence="1">
    <location>
        <begin position="492"/>
        <end position="514"/>
    </location>
</feature>
<proteinExistence type="predicted"/>
<reference evidence="2 3" key="1">
    <citation type="submission" date="2015-07" db="EMBL/GenBank/DDBJ databases">
        <title>The genome of Melipona quadrifasciata.</title>
        <authorList>
            <person name="Pan H."/>
            <person name="Kapheim K."/>
        </authorList>
    </citation>
    <scope>NUCLEOTIDE SEQUENCE [LARGE SCALE GENOMIC DNA]</scope>
    <source>
        <strain evidence="2">0111107301</strain>
        <tissue evidence="2">Whole body</tissue>
    </source>
</reference>